<sequence>MSNQRVTTAGHSLWAKVPKANTELFALTYGSLITELLRDYDNDIPEINSQLDRIGHSIGVRCIDELLAKSEVNNVHIPQCKDLKDTAEVVAKVGFRMFLGMNCEVGNVTDKAFSIFLTENPLSIFVELPTSDEDADGKDWGKLKYSNIYCGVIRGALEQVNMKVECDFVRDVLKGDDATEIRVELKEVLADGAGEDYHEE</sequence>
<comment type="function">
    <text evidence="8">May play a role in vesicular transport from endoplasmic reticulum to Golgi.</text>
</comment>
<keyword evidence="6 8" id="KW-0931">ER-Golgi transport</keyword>
<comment type="subunit">
    <text evidence="8">Homodimer.</text>
</comment>
<dbReference type="PIRSF" id="PIRSF018293">
    <property type="entry name" value="TRAPP_I_complex_Bet3"/>
    <property type="match status" value="1"/>
</dbReference>
<dbReference type="CDD" id="cd14942">
    <property type="entry name" value="TRAPPC3_bet3"/>
    <property type="match status" value="1"/>
</dbReference>
<dbReference type="InterPro" id="IPR024096">
    <property type="entry name" value="NO_sig/Golgi_transp_ligand-bd"/>
</dbReference>
<keyword evidence="7 8" id="KW-0333">Golgi apparatus</keyword>
<organism evidence="9">
    <name type="scientific">Chaetoceros debilis</name>
    <dbReference type="NCBI Taxonomy" id="122233"/>
    <lineage>
        <taxon>Eukaryota</taxon>
        <taxon>Sar</taxon>
        <taxon>Stramenopiles</taxon>
        <taxon>Ochrophyta</taxon>
        <taxon>Bacillariophyta</taxon>
        <taxon>Coscinodiscophyceae</taxon>
        <taxon>Chaetocerotophycidae</taxon>
        <taxon>Chaetocerotales</taxon>
        <taxon>Chaetocerotaceae</taxon>
        <taxon>Chaetoceros</taxon>
    </lineage>
</organism>
<reference evidence="9" key="1">
    <citation type="submission" date="2021-01" db="EMBL/GenBank/DDBJ databases">
        <authorList>
            <person name="Corre E."/>
            <person name="Pelletier E."/>
            <person name="Niang G."/>
            <person name="Scheremetjew M."/>
            <person name="Finn R."/>
            <person name="Kale V."/>
            <person name="Holt S."/>
            <person name="Cochrane G."/>
            <person name="Meng A."/>
            <person name="Brown T."/>
            <person name="Cohen L."/>
        </authorList>
    </citation>
    <scope>NUCLEOTIDE SEQUENCE</scope>
    <source>
        <strain evidence="9">MM31A-1</strain>
    </source>
</reference>
<evidence type="ECO:0000256" key="7">
    <source>
        <dbReference type="ARBA" id="ARBA00023034"/>
    </source>
</evidence>
<dbReference type="AlphaFoldDB" id="A0A7S3QIL4"/>
<evidence type="ECO:0000313" key="9">
    <source>
        <dbReference type="EMBL" id="CAE0478542.1"/>
    </source>
</evidence>
<dbReference type="GO" id="GO:0016236">
    <property type="term" value="P:macroautophagy"/>
    <property type="evidence" value="ECO:0007669"/>
    <property type="project" value="UniProtKB-ARBA"/>
</dbReference>
<dbReference type="InterPro" id="IPR007194">
    <property type="entry name" value="TRAPP_component"/>
</dbReference>
<protein>
    <recommendedName>
        <fullName evidence="8">Trafficking protein particle complex subunit</fullName>
    </recommendedName>
</protein>
<dbReference type="GO" id="GO:0048193">
    <property type="term" value="P:Golgi vesicle transport"/>
    <property type="evidence" value="ECO:0007669"/>
    <property type="project" value="InterPro"/>
</dbReference>
<dbReference type="SUPFAM" id="SSF111126">
    <property type="entry name" value="Ligand-binding domain in the NO signalling and Golgi transport"/>
    <property type="match status" value="1"/>
</dbReference>
<dbReference type="FunFam" id="3.30.1380.20:FF:000001">
    <property type="entry name" value="Trafficking protein particle complex subunit BET3"/>
    <property type="match status" value="1"/>
</dbReference>
<keyword evidence="4 8" id="KW-0813">Transport</keyword>
<dbReference type="GO" id="GO:0005794">
    <property type="term" value="C:Golgi apparatus"/>
    <property type="evidence" value="ECO:0007669"/>
    <property type="project" value="UniProtKB-SubCell"/>
</dbReference>
<name>A0A7S3QIL4_9STRA</name>
<evidence type="ECO:0000256" key="6">
    <source>
        <dbReference type="ARBA" id="ARBA00022892"/>
    </source>
</evidence>
<dbReference type="Gene3D" id="3.30.1380.20">
    <property type="entry name" value="Trafficking protein particle complex subunit 3"/>
    <property type="match status" value="1"/>
</dbReference>
<evidence type="ECO:0000256" key="1">
    <source>
        <dbReference type="ARBA" id="ARBA00004222"/>
    </source>
</evidence>
<dbReference type="GO" id="GO:0005783">
    <property type="term" value="C:endoplasmic reticulum"/>
    <property type="evidence" value="ECO:0007669"/>
    <property type="project" value="UniProtKB-SubCell"/>
</dbReference>
<dbReference type="GO" id="GO:0030008">
    <property type="term" value="C:TRAPP complex"/>
    <property type="evidence" value="ECO:0007669"/>
    <property type="project" value="InterPro"/>
</dbReference>
<evidence type="ECO:0000256" key="3">
    <source>
        <dbReference type="ARBA" id="ARBA00006218"/>
    </source>
</evidence>
<evidence type="ECO:0000256" key="5">
    <source>
        <dbReference type="ARBA" id="ARBA00022824"/>
    </source>
</evidence>
<accession>A0A7S3QIL4</accession>
<dbReference type="Pfam" id="PF04051">
    <property type="entry name" value="TRAPP"/>
    <property type="match status" value="1"/>
</dbReference>
<keyword evidence="5" id="KW-0256">Endoplasmic reticulum</keyword>
<comment type="similarity">
    <text evidence="3 8">Belongs to the TRAPP small subunits family. BET3 subfamily.</text>
</comment>
<evidence type="ECO:0000256" key="4">
    <source>
        <dbReference type="ARBA" id="ARBA00022448"/>
    </source>
</evidence>
<evidence type="ECO:0000256" key="2">
    <source>
        <dbReference type="ARBA" id="ARBA00004240"/>
    </source>
</evidence>
<dbReference type="InterPro" id="IPR016721">
    <property type="entry name" value="Bet3"/>
</dbReference>
<gene>
    <name evidence="9" type="ORF">CDEB00056_LOCUS23395</name>
</gene>
<evidence type="ECO:0000256" key="8">
    <source>
        <dbReference type="PIRNR" id="PIRNR018293"/>
    </source>
</evidence>
<comment type="subcellular location">
    <subcellularLocation>
        <location evidence="2">Endoplasmic reticulum</location>
    </subcellularLocation>
    <subcellularLocation>
        <location evidence="1 8">Golgi apparatus</location>
        <location evidence="1 8">cis-Golgi network</location>
    </subcellularLocation>
</comment>
<dbReference type="EMBL" id="HBIO01030548">
    <property type="protein sequence ID" value="CAE0478542.1"/>
    <property type="molecule type" value="Transcribed_RNA"/>
</dbReference>
<proteinExistence type="inferred from homology"/>
<dbReference type="PANTHER" id="PTHR13048">
    <property type="entry name" value="TRAFFICKING PROTEIN PARTICLE COMPLEX SUBUNIT 3"/>
    <property type="match status" value="1"/>
</dbReference>